<keyword evidence="1" id="KW-0812">Transmembrane</keyword>
<proteinExistence type="predicted"/>
<keyword evidence="2" id="KW-0378">Hydrolase</keyword>
<feature type="transmembrane region" description="Helical" evidence="1">
    <location>
        <begin position="85"/>
        <end position="109"/>
    </location>
</feature>
<name>A0A926HMT8_9FIRM</name>
<evidence type="ECO:0000313" key="3">
    <source>
        <dbReference type="Proteomes" id="UP000651482"/>
    </source>
</evidence>
<feature type="transmembrane region" description="Helical" evidence="1">
    <location>
        <begin position="176"/>
        <end position="205"/>
    </location>
</feature>
<keyword evidence="1" id="KW-0472">Membrane</keyword>
<keyword evidence="1" id="KW-1133">Transmembrane helix</keyword>
<sequence length="263" mass="27977">MVSHRGAVLCCLGIPALDGGLLLAGCFSGKPNLLVRYAADADHFGAAACHEKGGGCVTYIENIFLCMVSPLLVAALCMGKRQLRLLLFCIAGMGVCLLSAYINTFLAAVCRADVLAATVEIAPVVEEMMKLLPLAFYLLVFEPEGEKIKSAAVTVALAFATFENVCYLIQNGADRFSFIFFRGFGTGAMHVLCGLIVGGGLAYAWQRTWLKIAGTCGLLGAAITLHAIYNLLIAYGGAAQYMAYALPALLIAAGRLFRFGRRE</sequence>
<evidence type="ECO:0000256" key="1">
    <source>
        <dbReference type="SAM" id="Phobius"/>
    </source>
</evidence>
<feature type="transmembrane region" description="Helical" evidence="1">
    <location>
        <begin position="59"/>
        <end position="78"/>
    </location>
</feature>
<gene>
    <name evidence="2" type="ORF">IAG03_05635</name>
</gene>
<dbReference type="GO" id="GO:0008237">
    <property type="term" value="F:metallopeptidase activity"/>
    <property type="evidence" value="ECO:0007669"/>
    <property type="project" value="UniProtKB-KW"/>
</dbReference>
<feature type="transmembrane region" description="Helical" evidence="1">
    <location>
        <begin position="212"/>
        <end position="232"/>
    </location>
</feature>
<protein>
    <submittedName>
        <fullName evidence="2">PrsW family intramembrane metalloprotease</fullName>
    </submittedName>
</protein>
<dbReference type="EMBL" id="JACRSN010000006">
    <property type="protein sequence ID" value="MBC8533492.1"/>
    <property type="molecule type" value="Genomic_DNA"/>
</dbReference>
<accession>A0A926HMT8</accession>
<feature type="transmembrane region" description="Helical" evidence="1">
    <location>
        <begin position="238"/>
        <end position="257"/>
    </location>
</feature>
<dbReference type="Proteomes" id="UP000651482">
    <property type="component" value="Unassembled WGS sequence"/>
</dbReference>
<keyword evidence="2" id="KW-0645">Protease</keyword>
<keyword evidence="2" id="KW-0482">Metalloprotease</keyword>
<organism evidence="2 3">
    <name type="scientific">Yeguia hominis</name>
    <dbReference type="NCBI Taxonomy" id="2763662"/>
    <lineage>
        <taxon>Bacteria</taxon>
        <taxon>Bacillati</taxon>
        <taxon>Bacillota</taxon>
        <taxon>Clostridia</taxon>
        <taxon>Eubacteriales</taxon>
        <taxon>Yeguiaceae</taxon>
        <taxon>Yeguia</taxon>
    </lineage>
</organism>
<dbReference type="InterPro" id="IPR026898">
    <property type="entry name" value="PrsW"/>
</dbReference>
<dbReference type="Pfam" id="PF13367">
    <property type="entry name" value="PrsW-protease"/>
    <property type="match status" value="1"/>
</dbReference>
<comment type="caution">
    <text evidence="2">The sequence shown here is derived from an EMBL/GenBank/DDBJ whole genome shotgun (WGS) entry which is preliminary data.</text>
</comment>
<evidence type="ECO:0000313" key="2">
    <source>
        <dbReference type="EMBL" id="MBC8533492.1"/>
    </source>
</evidence>
<keyword evidence="3" id="KW-1185">Reference proteome</keyword>
<reference evidence="2" key="1">
    <citation type="submission" date="2020-08" db="EMBL/GenBank/DDBJ databases">
        <title>Genome public.</title>
        <authorList>
            <person name="Liu C."/>
            <person name="Sun Q."/>
        </authorList>
    </citation>
    <scope>NUCLEOTIDE SEQUENCE</scope>
    <source>
        <strain evidence="2">NSJ-40</strain>
    </source>
</reference>
<dbReference type="AlphaFoldDB" id="A0A926HMT8"/>